<name>A0ABU6GAT3_9BACL</name>
<accession>A0ABU6GAT3</accession>
<dbReference type="EMBL" id="JARLKY010000090">
    <property type="protein sequence ID" value="MEC0231308.1"/>
    <property type="molecule type" value="Genomic_DNA"/>
</dbReference>
<sequence length="59" mass="6291">MSLSGAIAWLEVIRRDLNGTNVESKKAAIDLAIQSLARSHGKSEVIDIKPIIFLGDGTA</sequence>
<comment type="caution">
    <text evidence="1">The sequence shown here is derived from an EMBL/GenBank/DDBJ whole genome shotgun (WGS) entry which is preliminary data.</text>
</comment>
<evidence type="ECO:0000313" key="1">
    <source>
        <dbReference type="EMBL" id="MEC0231308.1"/>
    </source>
</evidence>
<dbReference type="Proteomes" id="UP001338137">
    <property type="component" value="Unassembled WGS sequence"/>
</dbReference>
<keyword evidence="2" id="KW-1185">Reference proteome</keyword>
<proteinExistence type="predicted"/>
<protein>
    <submittedName>
        <fullName evidence="1">Uncharacterized protein</fullName>
    </submittedName>
</protein>
<gene>
    <name evidence="1" type="ORF">P4I72_29840</name>
</gene>
<dbReference type="RefSeq" id="WP_326075295.1">
    <property type="nucleotide sequence ID" value="NZ_JARLKY010000090.1"/>
</dbReference>
<organism evidence="1 2">
    <name type="scientific">Paenibacillus alba</name>
    <dbReference type="NCBI Taxonomy" id="1197127"/>
    <lineage>
        <taxon>Bacteria</taxon>
        <taxon>Bacillati</taxon>
        <taxon>Bacillota</taxon>
        <taxon>Bacilli</taxon>
        <taxon>Bacillales</taxon>
        <taxon>Paenibacillaceae</taxon>
        <taxon>Paenibacillus</taxon>
    </lineage>
</organism>
<reference evidence="1 2" key="1">
    <citation type="submission" date="2023-03" db="EMBL/GenBank/DDBJ databases">
        <title>Bacillus Genome Sequencing.</title>
        <authorList>
            <person name="Dunlap C."/>
        </authorList>
    </citation>
    <scope>NUCLEOTIDE SEQUENCE [LARGE SCALE GENOMIC DNA]</scope>
    <source>
        <strain evidence="1 2">BD-533</strain>
    </source>
</reference>
<evidence type="ECO:0000313" key="2">
    <source>
        <dbReference type="Proteomes" id="UP001338137"/>
    </source>
</evidence>